<dbReference type="PANTHER" id="PTHR14513:SF0">
    <property type="entry name" value="PROTECTION OF TELOMERES PROTEIN 1"/>
    <property type="match status" value="1"/>
</dbReference>
<feature type="non-terminal residue" evidence="13">
    <location>
        <position position="860"/>
    </location>
</feature>
<organism evidence="13 14">
    <name type="scientific">Galemys pyrenaicus</name>
    <name type="common">Iberian desman</name>
    <name type="synonym">Pyrenean desman</name>
    <dbReference type="NCBI Taxonomy" id="202257"/>
    <lineage>
        <taxon>Eukaryota</taxon>
        <taxon>Metazoa</taxon>
        <taxon>Chordata</taxon>
        <taxon>Craniata</taxon>
        <taxon>Vertebrata</taxon>
        <taxon>Euteleostomi</taxon>
        <taxon>Mammalia</taxon>
        <taxon>Eutheria</taxon>
        <taxon>Laurasiatheria</taxon>
        <taxon>Eulipotyphla</taxon>
        <taxon>Talpidae</taxon>
        <taxon>Galemys</taxon>
    </lineage>
</organism>
<dbReference type="Proteomes" id="UP000700334">
    <property type="component" value="Unassembled WGS sequence"/>
</dbReference>
<comment type="similarity">
    <text evidence="3">Belongs to the telombin family.</text>
</comment>
<evidence type="ECO:0000256" key="6">
    <source>
        <dbReference type="ARBA" id="ARBA00022895"/>
    </source>
</evidence>
<evidence type="ECO:0000256" key="8">
    <source>
        <dbReference type="ARBA" id="ARBA00023242"/>
    </source>
</evidence>
<dbReference type="OrthoDB" id="2186770at2759"/>
<evidence type="ECO:0000256" key="7">
    <source>
        <dbReference type="ARBA" id="ARBA00023125"/>
    </source>
</evidence>
<protein>
    <recommendedName>
        <fullName evidence="4">Protection of telomeres protein 1</fullName>
    </recommendedName>
    <alternativeName>
        <fullName evidence="10">POT1-like telomere end-binding protein</fullName>
    </alternativeName>
</protein>
<dbReference type="InterPro" id="IPR011564">
    <property type="entry name" value="Telomer_end-bd_POT1/Cdc13"/>
</dbReference>
<dbReference type="GO" id="GO:0010521">
    <property type="term" value="F:telomerase inhibitor activity"/>
    <property type="evidence" value="ECO:0007669"/>
    <property type="project" value="TreeGrafter"/>
</dbReference>
<evidence type="ECO:0000256" key="3">
    <source>
        <dbReference type="ARBA" id="ARBA00008442"/>
    </source>
</evidence>
<evidence type="ECO:0000313" key="13">
    <source>
        <dbReference type="EMBL" id="KAG8524530.1"/>
    </source>
</evidence>
<dbReference type="InterPro" id="IPR028389">
    <property type="entry name" value="POT1"/>
</dbReference>
<dbReference type="PANTHER" id="PTHR14513">
    <property type="entry name" value="PROTECTION OF TELOMERES 1"/>
    <property type="match status" value="1"/>
</dbReference>
<accession>A0A8J6B1Q0</accession>
<evidence type="ECO:0000259" key="12">
    <source>
        <dbReference type="SMART" id="SM00976"/>
    </source>
</evidence>
<dbReference type="FunFam" id="2.40.50.140:FF:000119">
    <property type="entry name" value="Protection of telomeres 1 homolog"/>
    <property type="match status" value="1"/>
</dbReference>
<dbReference type="GO" id="GO:0005654">
    <property type="term" value="C:nucleoplasm"/>
    <property type="evidence" value="ECO:0007669"/>
    <property type="project" value="UniProtKB-ARBA"/>
</dbReference>
<sequence length="860" mass="96205">FRNTAANRARFPCVVPNRDRGKLKGHRERRTPDETSIRPHAPPRAEIFQLSALLAWEPAVNTMILYACVGVWVAGVRLMPLELIKEVNGVPEVDLVNKLHKVDFRSLQPGCDYSKKYIQGKLALISNLTYGGNRKAVLKIGLQELENSSAEINTINILFFGKLAKDCSKVFYKGDTIAVAGFTVLSASSSTSRDGKNCLFLKAFEDLKSTVYVYVKPVRDCPTESMPLISAPHYIYTPLNQLKSGMIVNVYGVVKFFKPPYLSKGTDYCSVITIVDQTNVKLTCLLFSGNYEALPIVYKNGDIVRFHRLKIQVYKNETQGITSSGFASLTFEGTLGAPVIPRTSSKYFSFTSDDHKMVEALRVWASTHISPSSTLVKLCDVQPMQYFDLTCQLLGKAEVDGASFLLKVWDGTRTPFPSWRVLIQDLALDGDLNLMHRLQNLMVDIVVYDNHVQVAKSLKVGSFLRIYSLHTKLQSVNSENQASLLALEFHLHGGTSYGRGIRVLPESNSDVDQLKKALQSADLTASQCSDGIYQAELEDSFPTVSSTGSVSLYEVERCQQLSATNHQYLEKTPLCAILKQKAPQQYRIRAKLRSYKPRRLFQSVKLYCPKCHSLQEVPHEDDLDIILQEGATKTPDVKLQNTSLYDSKMWTTTDQGERKVAVHFVKNNGILPLSNDCLILIEGGTLSEICKLSNKFHSVIPVKSGPEELEILDLSAPFLIQGNLHHYGCKQCSNLRSIQNLDSLVDKISWIPSSVAEALGIVPLEHVFVMTFTLDDGTGVLEAYLMDSDKFFQIPASEILYNDDLQQSLDMIMDMFCPPGIKIDAYPWLECFIKSYNVTSGAEQQICYQIFDTSISEDLI</sequence>
<keyword evidence="7" id="KW-0238">DNA-binding</keyword>
<evidence type="ECO:0000256" key="11">
    <source>
        <dbReference type="SAM" id="MobiDB-lite"/>
    </source>
</evidence>
<dbReference type="GO" id="GO:0000783">
    <property type="term" value="C:nuclear telomere cap complex"/>
    <property type="evidence" value="ECO:0007669"/>
    <property type="project" value="TreeGrafter"/>
</dbReference>
<evidence type="ECO:0000256" key="1">
    <source>
        <dbReference type="ARBA" id="ARBA00004123"/>
    </source>
</evidence>
<keyword evidence="14" id="KW-1185">Reference proteome</keyword>
<evidence type="ECO:0000256" key="4">
    <source>
        <dbReference type="ARBA" id="ARBA00015253"/>
    </source>
</evidence>
<dbReference type="InterPro" id="IPR012340">
    <property type="entry name" value="NA-bd_OB-fold"/>
</dbReference>
<evidence type="ECO:0000256" key="2">
    <source>
        <dbReference type="ARBA" id="ARBA00004574"/>
    </source>
</evidence>
<dbReference type="EMBL" id="JAGFMF010011386">
    <property type="protein sequence ID" value="KAG8524530.1"/>
    <property type="molecule type" value="Genomic_DNA"/>
</dbReference>
<comment type="subunit">
    <text evidence="9">Homodimer or homooligomer. Component of the shelterin complex (telosome) composed of TERF1, TERF2, TINF2, TERF2IP, ACD and POT1. Binds single-stranded telomeric DNA as a monomer. Associated component of the telomerase holoenzyme complex. Found in a complex with TERF1, TINF2 and TNKS1. Interacts with TNKS1. Forms heterodimers with ACD. Identified in a complex with ACD and single-stranded telomeric DNA.</text>
</comment>
<comment type="subcellular location">
    <subcellularLocation>
        <location evidence="2">Chromosome</location>
        <location evidence="2">Telomere</location>
    </subcellularLocation>
    <subcellularLocation>
        <location evidence="1">Nucleus</location>
    </subcellularLocation>
</comment>
<evidence type="ECO:0000313" key="14">
    <source>
        <dbReference type="Proteomes" id="UP000700334"/>
    </source>
</evidence>
<dbReference type="SUPFAM" id="SSF50249">
    <property type="entry name" value="Nucleic acid-binding proteins"/>
    <property type="match status" value="2"/>
</dbReference>
<dbReference type="Pfam" id="PF21375">
    <property type="entry name" value="POT1_C_insert"/>
    <property type="match status" value="1"/>
</dbReference>
<dbReference type="Pfam" id="PF02765">
    <property type="entry name" value="POT1"/>
    <property type="match status" value="1"/>
</dbReference>
<dbReference type="InterPro" id="IPR032042">
    <property type="entry name" value="POT1PC"/>
</dbReference>
<name>A0A8J6B1Q0_GALPY</name>
<dbReference type="CDD" id="cd20374">
    <property type="entry name" value="Pot1C"/>
    <property type="match status" value="1"/>
</dbReference>
<feature type="region of interest" description="Disordered" evidence="11">
    <location>
        <begin position="16"/>
        <end position="40"/>
    </location>
</feature>
<proteinExistence type="inferred from homology"/>
<dbReference type="Pfam" id="PF16686">
    <property type="entry name" value="POT1PC"/>
    <property type="match status" value="1"/>
</dbReference>
<dbReference type="Gene3D" id="2.40.50.140">
    <property type="entry name" value="Nucleic acid-binding proteins"/>
    <property type="match status" value="2"/>
</dbReference>
<keyword evidence="8" id="KW-0539">Nucleus</keyword>
<dbReference type="AlphaFoldDB" id="A0A8J6B1Q0"/>
<dbReference type="GO" id="GO:0098505">
    <property type="term" value="F:G-rich strand telomeric DNA binding"/>
    <property type="evidence" value="ECO:0007669"/>
    <property type="project" value="TreeGrafter"/>
</dbReference>
<evidence type="ECO:0000256" key="9">
    <source>
        <dbReference type="ARBA" id="ARBA00062254"/>
    </source>
</evidence>
<evidence type="ECO:0000256" key="5">
    <source>
        <dbReference type="ARBA" id="ARBA00022454"/>
    </source>
</evidence>
<gene>
    <name evidence="13" type="ORF">J0S82_004331</name>
</gene>
<comment type="caution">
    <text evidence="13">The sequence shown here is derived from an EMBL/GenBank/DDBJ whole genome shotgun (WGS) entry which is preliminary data.</text>
</comment>
<dbReference type="GO" id="GO:0032210">
    <property type="term" value="P:regulation of telomere maintenance via telomerase"/>
    <property type="evidence" value="ECO:0007669"/>
    <property type="project" value="TreeGrafter"/>
</dbReference>
<keyword evidence="6" id="KW-0779">Telomere</keyword>
<dbReference type="FunFam" id="2.40.50.140:FF:000138">
    <property type="entry name" value="Protection of telomeres 1 homolog"/>
    <property type="match status" value="1"/>
</dbReference>
<dbReference type="CDD" id="cd04497">
    <property type="entry name" value="hPOT1_OB1_like"/>
    <property type="match status" value="1"/>
</dbReference>
<dbReference type="SMART" id="SM00976">
    <property type="entry name" value="Telo_bind"/>
    <property type="match status" value="1"/>
</dbReference>
<dbReference type="GO" id="GO:0016233">
    <property type="term" value="P:telomere capping"/>
    <property type="evidence" value="ECO:0007669"/>
    <property type="project" value="TreeGrafter"/>
</dbReference>
<dbReference type="CDD" id="cd04498">
    <property type="entry name" value="hPOT1_OB2"/>
    <property type="match status" value="1"/>
</dbReference>
<evidence type="ECO:0000256" key="10">
    <source>
        <dbReference type="ARBA" id="ARBA00084040"/>
    </source>
</evidence>
<dbReference type="InterPro" id="IPR048953">
    <property type="entry name" value="POT1_C_insert"/>
</dbReference>
<reference evidence="13" key="1">
    <citation type="journal article" date="2021" name="Evol. Appl.">
        <title>The genome of the Pyrenean desman and the effects of bottlenecks and inbreeding on the genomic landscape of an endangered species.</title>
        <authorList>
            <person name="Escoda L."/>
            <person name="Castresana J."/>
        </authorList>
    </citation>
    <scope>NUCLEOTIDE SEQUENCE</scope>
    <source>
        <strain evidence="13">IBE-C5619</strain>
    </source>
</reference>
<keyword evidence="5" id="KW-0158">Chromosome</keyword>
<feature type="domain" description="Telomeric single stranded DNA binding POT1/Cdc13" evidence="12">
    <location>
        <begin position="236"/>
        <end position="366"/>
    </location>
</feature>